<feature type="signal peptide" evidence="2">
    <location>
        <begin position="1"/>
        <end position="20"/>
    </location>
</feature>
<dbReference type="AlphaFoldDB" id="A0AAW1LQN1"/>
<protein>
    <recommendedName>
        <fullName evidence="3">Ig-like domain-containing protein</fullName>
    </recommendedName>
</protein>
<organism evidence="4 5">
    <name type="scientific">Popillia japonica</name>
    <name type="common">Japanese beetle</name>
    <dbReference type="NCBI Taxonomy" id="7064"/>
    <lineage>
        <taxon>Eukaryota</taxon>
        <taxon>Metazoa</taxon>
        <taxon>Ecdysozoa</taxon>
        <taxon>Arthropoda</taxon>
        <taxon>Hexapoda</taxon>
        <taxon>Insecta</taxon>
        <taxon>Pterygota</taxon>
        <taxon>Neoptera</taxon>
        <taxon>Endopterygota</taxon>
        <taxon>Coleoptera</taxon>
        <taxon>Polyphaga</taxon>
        <taxon>Scarabaeiformia</taxon>
        <taxon>Scarabaeidae</taxon>
        <taxon>Rutelinae</taxon>
        <taxon>Popillia</taxon>
    </lineage>
</organism>
<dbReference type="PANTHER" id="PTHR21261">
    <property type="entry name" value="BEAT PROTEIN"/>
    <property type="match status" value="1"/>
</dbReference>
<name>A0AAW1LQN1_POPJA</name>
<evidence type="ECO:0000256" key="2">
    <source>
        <dbReference type="SAM" id="SignalP"/>
    </source>
</evidence>
<reference evidence="4 5" key="1">
    <citation type="journal article" date="2024" name="BMC Genomics">
        <title>De novo assembly and annotation of Popillia japonica's genome with initial clues to its potential as an invasive pest.</title>
        <authorList>
            <person name="Cucini C."/>
            <person name="Boschi S."/>
            <person name="Funari R."/>
            <person name="Cardaioli E."/>
            <person name="Iannotti N."/>
            <person name="Marturano G."/>
            <person name="Paoli F."/>
            <person name="Bruttini M."/>
            <person name="Carapelli A."/>
            <person name="Frati F."/>
            <person name="Nardi F."/>
        </authorList>
    </citation>
    <scope>NUCLEOTIDE SEQUENCE [LARGE SCALE GENOMIC DNA]</scope>
    <source>
        <strain evidence="4">DMR45628</strain>
    </source>
</reference>
<feature type="region of interest" description="Disordered" evidence="1">
    <location>
        <begin position="131"/>
        <end position="151"/>
    </location>
</feature>
<dbReference type="InterPro" id="IPR007110">
    <property type="entry name" value="Ig-like_dom"/>
</dbReference>
<sequence>MQWVVIVLVLFKFLTFEVSSLKITDFRVPSKATNDVLLDCRYDLEGELLYDVKWYKDNQQFFRCVPGEAVQFHVDGIKIYFEKFPSLGSCPFTLTNLDAKAEGEYKCEVSAEGPLFKTEVAYSRLRVVSPSQIPDSNKQPGNTDATRATSTFQQESNTTWNAYSSKGYATHTWKCVMSETIFILCLLYCIHAFIL</sequence>
<keyword evidence="5" id="KW-1185">Reference proteome</keyword>
<evidence type="ECO:0000256" key="1">
    <source>
        <dbReference type="SAM" id="MobiDB-lite"/>
    </source>
</evidence>
<evidence type="ECO:0000313" key="4">
    <source>
        <dbReference type="EMBL" id="KAK9736157.1"/>
    </source>
</evidence>
<evidence type="ECO:0000313" key="5">
    <source>
        <dbReference type="Proteomes" id="UP001458880"/>
    </source>
</evidence>
<evidence type="ECO:0000259" key="3">
    <source>
        <dbReference type="PROSITE" id="PS50835"/>
    </source>
</evidence>
<feature type="chain" id="PRO_5043329371" description="Ig-like domain-containing protein" evidence="2">
    <location>
        <begin position="21"/>
        <end position="195"/>
    </location>
</feature>
<dbReference type="EMBL" id="JASPKY010000118">
    <property type="protein sequence ID" value="KAK9736157.1"/>
    <property type="molecule type" value="Genomic_DNA"/>
</dbReference>
<accession>A0AAW1LQN1</accession>
<dbReference type="InterPro" id="IPR013783">
    <property type="entry name" value="Ig-like_fold"/>
</dbReference>
<dbReference type="PROSITE" id="PS50835">
    <property type="entry name" value="IG_LIKE"/>
    <property type="match status" value="1"/>
</dbReference>
<dbReference type="Gene3D" id="2.60.40.10">
    <property type="entry name" value="Immunoglobulins"/>
    <property type="match status" value="1"/>
</dbReference>
<dbReference type="SUPFAM" id="SSF48726">
    <property type="entry name" value="Immunoglobulin"/>
    <property type="match status" value="1"/>
</dbReference>
<gene>
    <name evidence="4" type="ORF">QE152_g12745</name>
</gene>
<dbReference type="InterPro" id="IPR036179">
    <property type="entry name" value="Ig-like_dom_sf"/>
</dbReference>
<dbReference type="Proteomes" id="UP001458880">
    <property type="component" value="Unassembled WGS sequence"/>
</dbReference>
<dbReference type="PANTHER" id="PTHR21261:SF15">
    <property type="entry name" value="BEATEN PATH IIIA, ISOFORM D-RELATED"/>
    <property type="match status" value="1"/>
</dbReference>
<keyword evidence="2" id="KW-0732">Signal</keyword>
<feature type="domain" description="Ig-like" evidence="3">
    <location>
        <begin position="34"/>
        <end position="123"/>
    </location>
</feature>
<proteinExistence type="predicted"/>
<comment type="caution">
    <text evidence="4">The sequence shown here is derived from an EMBL/GenBank/DDBJ whole genome shotgun (WGS) entry which is preliminary data.</text>
</comment>